<evidence type="ECO:0000256" key="8">
    <source>
        <dbReference type="RuleBase" id="RU003761"/>
    </source>
</evidence>
<dbReference type="SUPFAM" id="SSF54814">
    <property type="entry name" value="Prokaryotic type KH domain (KH-domain type II)"/>
    <property type="match status" value="1"/>
</dbReference>
<dbReference type="InterPro" id="IPR015946">
    <property type="entry name" value="KH_dom-like_a/b"/>
</dbReference>
<dbReference type="InterPro" id="IPR006073">
    <property type="entry name" value="GTP-bd"/>
</dbReference>
<dbReference type="Pfam" id="PF07650">
    <property type="entry name" value="KH_2"/>
    <property type="match status" value="1"/>
</dbReference>
<dbReference type="PRINTS" id="PR00326">
    <property type="entry name" value="GTP1OBG"/>
</dbReference>
<evidence type="ECO:0000313" key="12">
    <source>
        <dbReference type="Proteomes" id="UP001236559"/>
    </source>
</evidence>
<feature type="region of interest" description="G4" evidence="7">
    <location>
        <begin position="123"/>
        <end position="126"/>
    </location>
</feature>
<dbReference type="CDD" id="cd04163">
    <property type="entry name" value="Era"/>
    <property type="match status" value="1"/>
</dbReference>
<organism evidence="11 12">
    <name type="scientific">Peptoniphilus koenoeneniae</name>
    <dbReference type="NCBI Taxonomy" id="507751"/>
    <lineage>
        <taxon>Bacteria</taxon>
        <taxon>Bacillati</taxon>
        <taxon>Bacillota</taxon>
        <taxon>Tissierellia</taxon>
        <taxon>Tissierellales</taxon>
        <taxon>Peptoniphilaceae</taxon>
        <taxon>Peptoniphilus</taxon>
    </lineage>
</organism>
<comment type="subcellular location">
    <subcellularLocation>
        <location evidence="6">Cytoplasm</location>
    </subcellularLocation>
    <subcellularLocation>
        <location evidence="6">Cell membrane</location>
        <topology evidence="6">Peripheral membrane protein</topology>
    </subcellularLocation>
</comment>
<comment type="similarity">
    <text evidence="1 6 7 8">Belongs to the TRAFAC class TrmE-Era-EngA-EngB-Septin-like GTPase superfamily. Era GTPase family.</text>
</comment>
<dbReference type="InterPro" id="IPR004044">
    <property type="entry name" value="KH_dom_type_2"/>
</dbReference>
<feature type="binding site" evidence="6">
    <location>
        <begin position="12"/>
        <end position="19"/>
    </location>
    <ligand>
        <name>GTP</name>
        <dbReference type="ChEBI" id="CHEBI:37565"/>
    </ligand>
</feature>
<feature type="domain" description="Era-type G" evidence="10">
    <location>
        <begin position="4"/>
        <end position="173"/>
    </location>
</feature>
<evidence type="ECO:0000259" key="9">
    <source>
        <dbReference type="PROSITE" id="PS50823"/>
    </source>
</evidence>
<comment type="subunit">
    <text evidence="6">Monomer.</text>
</comment>
<dbReference type="InterPro" id="IPR005225">
    <property type="entry name" value="Small_GTP-bd"/>
</dbReference>
<keyword evidence="6" id="KW-0699">rRNA-binding</keyword>
<evidence type="ECO:0000256" key="2">
    <source>
        <dbReference type="ARBA" id="ARBA00020484"/>
    </source>
</evidence>
<dbReference type="PANTHER" id="PTHR42698:SF1">
    <property type="entry name" value="GTPASE ERA, MITOCHONDRIAL"/>
    <property type="match status" value="1"/>
</dbReference>
<feature type="region of interest" description="G2" evidence="7">
    <location>
        <begin position="38"/>
        <end position="42"/>
    </location>
</feature>
<dbReference type="NCBIfam" id="TIGR00231">
    <property type="entry name" value="small_GTP"/>
    <property type="match status" value="1"/>
</dbReference>
<keyword evidence="4 6" id="KW-0694">RNA-binding</keyword>
<keyword evidence="6" id="KW-0472">Membrane</keyword>
<sequence length="296" mass="33614">MMFKSGYVGVLGRPNVGKSTLLNRIVGEKISAVSSKPQTTRNKISIIYNDEDSQIIFLDTPGMQKPGNELGKFMQKESESSLDEVDIVTYIVDTSTKIGRLDRMIIDLLKKAPKNLKIILLINKIDQVKKEELLDIINLYKDELNFEEIIPISAMMGDGIEEFMKILKDLLPEGPKYYPDDILTDRPVKFIASEIIREKALLNLKEEVPHGVAVTIESMHENEKGLTEIEAVIYCEKDSHKGILIGKNGSMLKKIGTEARLDIENLIEGRVNLKLWVKVDKNWRDNDRRLKGLGYK</sequence>
<dbReference type="HAMAP" id="MF_00367">
    <property type="entry name" value="GTPase_Era"/>
    <property type="match status" value="1"/>
</dbReference>
<evidence type="ECO:0000256" key="1">
    <source>
        <dbReference type="ARBA" id="ARBA00007921"/>
    </source>
</evidence>
<evidence type="ECO:0000313" key="11">
    <source>
        <dbReference type="EMBL" id="MDQ0274789.1"/>
    </source>
</evidence>
<evidence type="ECO:0000256" key="7">
    <source>
        <dbReference type="PROSITE-ProRule" id="PRU01050"/>
    </source>
</evidence>
<dbReference type="InterPro" id="IPR027417">
    <property type="entry name" value="P-loop_NTPase"/>
</dbReference>
<feature type="region of interest" description="G1" evidence="7">
    <location>
        <begin position="12"/>
        <end position="19"/>
    </location>
</feature>
<feature type="region of interest" description="G3" evidence="7">
    <location>
        <begin position="59"/>
        <end position="62"/>
    </location>
</feature>
<feature type="binding site" evidence="6">
    <location>
        <begin position="123"/>
        <end position="126"/>
    </location>
    <ligand>
        <name>GTP</name>
        <dbReference type="ChEBI" id="CHEBI:37565"/>
    </ligand>
</feature>
<dbReference type="Gene3D" id="3.40.50.300">
    <property type="entry name" value="P-loop containing nucleotide triphosphate hydrolases"/>
    <property type="match status" value="1"/>
</dbReference>
<feature type="region of interest" description="G5" evidence="7">
    <location>
        <begin position="152"/>
        <end position="154"/>
    </location>
</feature>
<feature type="binding site" evidence="6">
    <location>
        <begin position="59"/>
        <end position="63"/>
    </location>
    <ligand>
        <name>GTP</name>
        <dbReference type="ChEBI" id="CHEBI:37565"/>
    </ligand>
</feature>
<dbReference type="CDD" id="cd22534">
    <property type="entry name" value="KH-II_Era"/>
    <property type="match status" value="1"/>
</dbReference>
<dbReference type="SUPFAM" id="SSF52540">
    <property type="entry name" value="P-loop containing nucleoside triphosphate hydrolases"/>
    <property type="match status" value="1"/>
</dbReference>
<keyword evidence="12" id="KW-1185">Reference proteome</keyword>
<dbReference type="InterPro" id="IPR030388">
    <property type="entry name" value="G_ERA_dom"/>
</dbReference>
<evidence type="ECO:0000256" key="5">
    <source>
        <dbReference type="ARBA" id="ARBA00023134"/>
    </source>
</evidence>
<name>A0ABU0AVC1_9FIRM</name>
<dbReference type="EMBL" id="JAUSTN010000004">
    <property type="protein sequence ID" value="MDQ0274789.1"/>
    <property type="molecule type" value="Genomic_DNA"/>
</dbReference>
<evidence type="ECO:0000256" key="6">
    <source>
        <dbReference type="HAMAP-Rule" id="MF_00367"/>
    </source>
</evidence>
<keyword evidence="6" id="KW-0963">Cytoplasm</keyword>
<keyword evidence="6" id="KW-0690">Ribosome biogenesis</keyword>
<keyword evidence="5 6" id="KW-0342">GTP-binding</keyword>
<dbReference type="InterPro" id="IPR005662">
    <property type="entry name" value="GTPase_Era-like"/>
</dbReference>
<dbReference type="Proteomes" id="UP001236559">
    <property type="component" value="Unassembled WGS sequence"/>
</dbReference>
<protein>
    <recommendedName>
        <fullName evidence="2 6">GTPase Era</fullName>
    </recommendedName>
</protein>
<dbReference type="NCBIfam" id="TIGR00436">
    <property type="entry name" value="era"/>
    <property type="match status" value="1"/>
</dbReference>
<evidence type="ECO:0000256" key="4">
    <source>
        <dbReference type="ARBA" id="ARBA00022884"/>
    </source>
</evidence>
<dbReference type="InterPro" id="IPR009019">
    <property type="entry name" value="KH_sf_prok-type"/>
</dbReference>
<dbReference type="NCBIfam" id="NF000908">
    <property type="entry name" value="PRK00089.1"/>
    <property type="match status" value="1"/>
</dbReference>
<dbReference type="PROSITE" id="PS50823">
    <property type="entry name" value="KH_TYPE_2"/>
    <property type="match status" value="1"/>
</dbReference>
<feature type="domain" description="KH type-2" evidence="9">
    <location>
        <begin position="204"/>
        <end position="281"/>
    </location>
</feature>
<comment type="function">
    <text evidence="6">An essential GTPase that binds both GDP and GTP, with rapid nucleotide exchange. Plays a role in 16S rRNA processing and 30S ribosomal subunit biogenesis and possibly also in cell cycle regulation and energy metabolism.</text>
</comment>
<dbReference type="Pfam" id="PF01926">
    <property type="entry name" value="MMR_HSR1"/>
    <property type="match status" value="1"/>
</dbReference>
<evidence type="ECO:0000256" key="3">
    <source>
        <dbReference type="ARBA" id="ARBA00022741"/>
    </source>
</evidence>
<comment type="caution">
    <text evidence="11">The sequence shown here is derived from an EMBL/GenBank/DDBJ whole genome shotgun (WGS) entry which is preliminary data.</text>
</comment>
<evidence type="ECO:0000259" key="10">
    <source>
        <dbReference type="PROSITE" id="PS51713"/>
    </source>
</evidence>
<dbReference type="PANTHER" id="PTHR42698">
    <property type="entry name" value="GTPASE ERA"/>
    <property type="match status" value="1"/>
</dbReference>
<proteinExistence type="inferred from homology"/>
<keyword evidence="3 6" id="KW-0547">Nucleotide-binding</keyword>
<dbReference type="PROSITE" id="PS51713">
    <property type="entry name" value="G_ERA"/>
    <property type="match status" value="1"/>
</dbReference>
<accession>A0ABU0AVC1</accession>
<dbReference type="Gene3D" id="3.30.300.20">
    <property type="match status" value="1"/>
</dbReference>
<reference evidence="11 12" key="1">
    <citation type="submission" date="2023-07" db="EMBL/GenBank/DDBJ databases">
        <title>Genomic Encyclopedia of Type Strains, Phase IV (KMG-IV): sequencing the most valuable type-strain genomes for metagenomic binning, comparative biology and taxonomic classification.</title>
        <authorList>
            <person name="Goeker M."/>
        </authorList>
    </citation>
    <scope>NUCLEOTIDE SEQUENCE [LARGE SCALE GENOMIC DNA]</scope>
    <source>
        <strain evidence="11 12">DSM 22616</strain>
    </source>
</reference>
<gene>
    <name evidence="6" type="primary">era</name>
    <name evidence="11" type="ORF">J2S72_000810</name>
</gene>
<keyword evidence="6" id="KW-1003">Cell membrane</keyword>